<evidence type="ECO:0000256" key="5">
    <source>
        <dbReference type="ARBA" id="ARBA00023002"/>
    </source>
</evidence>
<dbReference type="SUPFAM" id="SSF48168">
    <property type="entry name" value="R1 subunit of ribonucleotide reductase, N-terminal domain"/>
    <property type="match status" value="1"/>
</dbReference>
<evidence type="ECO:0000256" key="7">
    <source>
        <dbReference type="ARBA" id="ARBA00024942"/>
    </source>
</evidence>
<gene>
    <name evidence="12" type="primary">LOC136089145</name>
</gene>
<dbReference type="Pfam" id="PF02867">
    <property type="entry name" value="Ribonuc_red_lgC"/>
    <property type="match status" value="1"/>
</dbReference>
<evidence type="ECO:0000256" key="4">
    <source>
        <dbReference type="ARBA" id="ARBA00022840"/>
    </source>
</evidence>
<sequence length="745" mass="83896">MSDIDLPAIFVINRNGEKIPVNFDEIIMRIRDLSSNTAYGPPLTNINEALIIKDFDGRFHNGMTTRKIDAELAMICINLMSYHVEYETLAARIFINDLHKRVPESISKTIDIIVANAPTKRAVRFSDEYIGIIKRAANTIDVVLDHSRDYKLNYFGFQTIARYLIRPESNHEKLTILDDQMMERPQHLYMRIAIGIFCCQPGNCGHIVDDNLFIQRITNAINFYHKLSQHFVSNATPIMLNSCTITSQLASCFLISTGDNLEKLLKSIVDAAMISSQGGGVSIWYSNVRAAGSRINSSGGFTNGFTNYAALLNQAQNFANQGGKRPGAFAVYLSVDHDDIIDFLKCARIKGEVTVNAPDLKYALWVSDLFMETLVEQIHDPNAGDWYLFSPDDAPDLDIVYGDEYRNLYKKYVNEKRYRRCVKAKTIIDEAFISWSQIGVPYVLYKDAINLKSNMSNVAPVCSSNLCTEITIPSWNDIDRERFARFNENNIKGGEYGVCNLSAICLENFIVKNKMTGYEHLYFAAITDAAALEVYALNNMINIKQYPTEECRRSNRRHRPIGIGIMGLADVLARLEIPYGSIEAQNLARAIAAVIYYGSMRASNELAKIYGAYESFPGSQLSRGEFQPDLWIKTGHLNNDWESDIEILTSGFITKKDWLNLRIQVIIQGVYNALLTAYMPTATTSNIIGQNECFEPFTSNIYTRKTLAGEFMIDGARTSCVRNYIDGESNGAIRVSINVDEFISG</sequence>
<proteinExistence type="inferred from homology"/>
<keyword evidence="4 8" id="KW-0067">ATP-binding</keyword>
<dbReference type="PRINTS" id="PR01183">
    <property type="entry name" value="RIBORDTASEM1"/>
</dbReference>
<keyword evidence="3 8" id="KW-0547">Nucleotide-binding</keyword>
<comment type="function">
    <text evidence="7 9">Provides the precursors necessary for DNA synthesis. Catalyzes the biosynthesis of deoxyribonucleotides from the corresponding ribonucleotides.</text>
</comment>
<evidence type="ECO:0000259" key="10">
    <source>
        <dbReference type="PROSITE" id="PS51161"/>
    </source>
</evidence>
<evidence type="ECO:0000256" key="6">
    <source>
        <dbReference type="ARBA" id="ARBA00023116"/>
    </source>
</evidence>
<organism evidence="11 12">
    <name type="scientific">Hydra vulgaris</name>
    <name type="common">Hydra</name>
    <name type="synonym">Hydra attenuata</name>
    <dbReference type="NCBI Taxonomy" id="6087"/>
    <lineage>
        <taxon>Eukaryota</taxon>
        <taxon>Metazoa</taxon>
        <taxon>Cnidaria</taxon>
        <taxon>Hydrozoa</taxon>
        <taxon>Hydroidolina</taxon>
        <taxon>Anthoathecata</taxon>
        <taxon>Aplanulata</taxon>
        <taxon>Hydridae</taxon>
        <taxon>Hydra</taxon>
    </lineage>
</organism>
<dbReference type="PANTHER" id="PTHR11573:SF6">
    <property type="entry name" value="RIBONUCLEOSIDE-DIPHOSPHATE REDUCTASE LARGE SUBUNIT"/>
    <property type="match status" value="1"/>
</dbReference>
<evidence type="ECO:0000313" key="11">
    <source>
        <dbReference type="Proteomes" id="UP001652625"/>
    </source>
</evidence>
<reference evidence="12" key="1">
    <citation type="submission" date="2025-08" db="UniProtKB">
        <authorList>
            <consortium name="RefSeq"/>
        </authorList>
    </citation>
    <scope>IDENTIFICATION</scope>
</reference>
<evidence type="ECO:0000256" key="2">
    <source>
        <dbReference type="ARBA" id="ARBA00022533"/>
    </source>
</evidence>
<dbReference type="EC" id="1.17.4.1" evidence="9"/>
<keyword evidence="5 9" id="KW-0560">Oxidoreductase</keyword>
<dbReference type="Proteomes" id="UP001652625">
    <property type="component" value="Chromosome 12"/>
</dbReference>
<evidence type="ECO:0000256" key="8">
    <source>
        <dbReference type="PROSITE-ProRule" id="PRU00492"/>
    </source>
</evidence>
<dbReference type="PROSITE" id="PS51161">
    <property type="entry name" value="ATP_CONE"/>
    <property type="match status" value="1"/>
</dbReference>
<dbReference type="PROSITE" id="PS00089">
    <property type="entry name" value="RIBORED_LARGE"/>
    <property type="match status" value="1"/>
</dbReference>
<dbReference type="Pfam" id="PF00317">
    <property type="entry name" value="Ribonuc_red_lgN"/>
    <property type="match status" value="1"/>
</dbReference>
<dbReference type="SUPFAM" id="SSF51998">
    <property type="entry name" value="PFL-like glycyl radical enzymes"/>
    <property type="match status" value="1"/>
</dbReference>
<name>A0ABM4D9C1_HYDVU</name>
<dbReference type="InterPro" id="IPR005144">
    <property type="entry name" value="ATP-cone_dom"/>
</dbReference>
<comment type="catalytic activity">
    <reaction evidence="9">
        <text>a 2'-deoxyribonucleoside 5'-diphosphate + [thioredoxin]-disulfide + H2O = a ribonucleoside 5'-diphosphate + [thioredoxin]-dithiol</text>
        <dbReference type="Rhea" id="RHEA:23252"/>
        <dbReference type="Rhea" id="RHEA-COMP:10698"/>
        <dbReference type="Rhea" id="RHEA-COMP:10700"/>
        <dbReference type="ChEBI" id="CHEBI:15377"/>
        <dbReference type="ChEBI" id="CHEBI:29950"/>
        <dbReference type="ChEBI" id="CHEBI:50058"/>
        <dbReference type="ChEBI" id="CHEBI:57930"/>
        <dbReference type="ChEBI" id="CHEBI:73316"/>
        <dbReference type="EC" id="1.17.4.1"/>
    </reaction>
</comment>
<evidence type="ECO:0000313" key="12">
    <source>
        <dbReference type="RefSeq" id="XP_065670937.1"/>
    </source>
</evidence>
<evidence type="ECO:0000256" key="9">
    <source>
        <dbReference type="RuleBase" id="RU003410"/>
    </source>
</evidence>
<comment type="similarity">
    <text evidence="1 9">Belongs to the ribonucleoside diphosphate reductase large chain family.</text>
</comment>
<dbReference type="InterPro" id="IPR000788">
    <property type="entry name" value="RNR_lg_C"/>
</dbReference>
<keyword evidence="2" id="KW-0021">Allosteric enzyme</keyword>
<keyword evidence="11" id="KW-1185">Reference proteome</keyword>
<evidence type="ECO:0000256" key="3">
    <source>
        <dbReference type="ARBA" id="ARBA00022741"/>
    </source>
</evidence>
<dbReference type="InterPro" id="IPR013509">
    <property type="entry name" value="RNR_lsu_N"/>
</dbReference>
<feature type="domain" description="ATP-cone" evidence="10">
    <location>
        <begin position="9"/>
        <end position="104"/>
    </location>
</feature>
<protein>
    <recommendedName>
        <fullName evidence="9">Ribonucleoside-diphosphate reductase</fullName>
        <ecNumber evidence="9">1.17.4.1</ecNumber>
    </recommendedName>
</protein>
<dbReference type="RefSeq" id="XP_065670937.1">
    <property type="nucleotide sequence ID" value="XM_065814865.1"/>
</dbReference>
<dbReference type="InterPro" id="IPR039718">
    <property type="entry name" value="Rrm1"/>
</dbReference>
<dbReference type="GeneID" id="136089145"/>
<dbReference type="NCBIfam" id="TIGR02506">
    <property type="entry name" value="NrdE_NrdA"/>
    <property type="match status" value="1"/>
</dbReference>
<evidence type="ECO:0000256" key="1">
    <source>
        <dbReference type="ARBA" id="ARBA00010406"/>
    </source>
</evidence>
<dbReference type="Gene3D" id="3.20.70.20">
    <property type="match status" value="1"/>
</dbReference>
<dbReference type="InterPro" id="IPR013346">
    <property type="entry name" value="NrdE_NrdA_C"/>
</dbReference>
<keyword evidence="6 9" id="KW-0215">Deoxyribonucleotide synthesis</keyword>
<dbReference type="PANTHER" id="PTHR11573">
    <property type="entry name" value="RIBONUCLEOSIDE-DIPHOSPHATE REDUCTASE LARGE CHAIN"/>
    <property type="match status" value="1"/>
</dbReference>
<dbReference type="InterPro" id="IPR008926">
    <property type="entry name" value="RNR_R1-su_N"/>
</dbReference>
<accession>A0ABM4D9C1</accession>